<accession>A0A1V9XMS7</accession>
<evidence type="ECO:0000313" key="3">
    <source>
        <dbReference type="EMBL" id="OQR74761.1"/>
    </source>
</evidence>
<sequence length="479" mass="54162">MPLYPGAPIGTQSQLGSTSVDTQATVEEPLFGLESRPEEPNEQGIMSALDLQMKDKDCVGGYVERDLSMFTVSWTGPKATMESNEEKVSFLGGLGLKMRSESRRVAFERFIHRRKHTPSEDIIIEETFNLSPTFWSHLLLLDTEQQSQDKSKLEAEEAANEIKLPPSAPKSPPATHFLNALNLIPTPDNKKLDTEVKWRTVLKDRARRYNLKVPDQRRRLKSPDRSSEEFDETLLKKARFDPKSFAQEFHESVLKDTREKLGFMKPRGSPEALFSNYSLNPSERYTETVTTAPIRSADIRVVEDRGRRPHPAFSVHFLDLTETSPRADSPLSGDGPRSPLTPQTPPPAGINEWPGVEALLALYHRHYELRNKERSYLREKMQALAGRKEQLENDLEQVKAQMQQLENECRAEADASEKKQLQAHKLLKMLSGLRQEVNRSSVRSSGRNSYIISDSVTANTFTSPAELSEPEGQLSNGHL</sequence>
<dbReference type="InParanoid" id="A0A1V9XMS7"/>
<comment type="caution">
    <text evidence="3">The sequence shown here is derived from an EMBL/GenBank/DDBJ whole genome shotgun (WGS) entry which is preliminary data.</text>
</comment>
<feature type="coiled-coil region" evidence="1">
    <location>
        <begin position="374"/>
        <end position="422"/>
    </location>
</feature>
<evidence type="ECO:0000256" key="1">
    <source>
        <dbReference type="SAM" id="Coils"/>
    </source>
</evidence>
<reference evidence="3 4" key="1">
    <citation type="journal article" date="2017" name="Gigascience">
        <title>Draft genome of the honey bee ectoparasitic mite, Tropilaelaps mercedesae, is shaped by the parasitic life history.</title>
        <authorList>
            <person name="Dong X."/>
            <person name="Armstrong S.D."/>
            <person name="Xia D."/>
            <person name="Makepeace B.L."/>
            <person name="Darby A.C."/>
            <person name="Kadowaki T."/>
        </authorList>
    </citation>
    <scope>NUCLEOTIDE SEQUENCE [LARGE SCALE GENOMIC DNA]</scope>
    <source>
        <strain evidence="3">Wuxi-XJTLU</strain>
    </source>
</reference>
<evidence type="ECO:0000313" key="4">
    <source>
        <dbReference type="Proteomes" id="UP000192247"/>
    </source>
</evidence>
<protein>
    <recommendedName>
        <fullName evidence="5">Genetic suppressor element 1-like</fullName>
    </recommendedName>
</protein>
<keyword evidence="4" id="KW-1185">Reference proteome</keyword>
<name>A0A1V9XMS7_9ACAR</name>
<dbReference type="InterPro" id="IPR042337">
    <property type="entry name" value="GSE1"/>
</dbReference>
<evidence type="ECO:0008006" key="5">
    <source>
        <dbReference type="Google" id="ProtNLM"/>
    </source>
</evidence>
<dbReference type="AlphaFoldDB" id="A0A1V9XMS7"/>
<proteinExistence type="predicted"/>
<feature type="compositionally biased region" description="Polar residues" evidence="2">
    <location>
        <begin position="10"/>
        <end position="21"/>
    </location>
</feature>
<dbReference type="PANTHER" id="PTHR17608">
    <property type="entry name" value="GENETIC SUPPRESSOR ELEMENT 1"/>
    <property type="match status" value="1"/>
</dbReference>
<dbReference type="EMBL" id="MNPL01007436">
    <property type="protein sequence ID" value="OQR74761.1"/>
    <property type="molecule type" value="Genomic_DNA"/>
</dbReference>
<keyword evidence="1" id="KW-0175">Coiled coil</keyword>
<evidence type="ECO:0000256" key="2">
    <source>
        <dbReference type="SAM" id="MobiDB-lite"/>
    </source>
</evidence>
<organism evidence="3 4">
    <name type="scientific">Tropilaelaps mercedesae</name>
    <dbReference type="NCBI Taxonomy" id="418985"/>
    <lineage>
        <taxon>Eukaryota</taxon>
        <taxon>Metazoa</taxon>
        <taxon>Ecdysozoa</taxon>
        <taxon>Arthropoda</taxon>
        <taxon>Chelicerata</taxon>
        <taxon>Arachnida</taxon>
        <taxon>Acari</taxon>
        <taxon>Parasitiformes</taxon>
        <taxon>Mesostigmata</taxon>
        <taxon>Gamasina</taxon>
        <taxon>Dermanyssoidea</taxon>
        <taxon>Laelapidae</taxon>
        <taxon>Tropilaelaps</taxon>
    </lineage>
</organism>
<feature type="region of interest" description="Disordered" evidence="2">
    <location>
        <begin position="1"/>
        <end position="21"/>
    </location>
</feature>
<dbReference type="PANTHER" id="PTHR17608:SF4">
    <property type="entry name" value="GENETIC SUPPRESSOR ELEMENT 1"/>
    <property type="match status" value="1"/>
</dbReference>
<dbReference type="Proteomes" id="UP000192247">
    <property type="component" value="Unassembled WGS sequence"/>
</dbReference>
<feature type="region of interest" description="Disordered" evidence="2">
    <location>
        <begin position="318"/>
        <end position="351"/>
    </location>
</feature>
<gene>
    <name evidence="3" type="ORF">BIW11_08861</name>
</gene>